<sequence length="336" mass="38939">MLQAPPVRMAIVLAERYNLSKLKEAIREPSMFTDELRRVPHEKLYARRYEDGIDVMAEDWDNLIVLDACRYDVFESHNRIEGDLEEVISRGSTSSEFIKRNFNGRELHDTVYITANPHADSTLDEGVFYRVAKTYGETYPSDNSRYEKRSPEHVYEYAVDEYGNYDDKRTIVHFMQPHTPYYGTYAKALRRTLYEERRIGFREWTHAEDYGDAETMFDALGNAAVEGHISDEQLRRAYVGNFEAVMEYVEALLEHLDGKTVITSDHGELLGEAEELFSPMQYGHGENAYNEGLRRVPWLVIDAEDRPETTAEEPIGEDEVDEDLVTEQLEALGYKE</sequence>
<organism evidence="3 4">
    <name type="scientific">Halalkalicoccus tibetensis</name>
    <dbReference type="NCBI Taxonomy" id="175632"/>
    <lineage>
        <taxon>Archaea</taxon>
        <taxon>Methanobacteriati</taxon>
        <taxon>Methanobacteriota</taxon>
        <taxon>Stenosarchaea group</taxon>
        <taxon>Halobacteria</taxon>
        <taxon>Halobacteriales</taxon>
        <taxon>Halococcaceae</taxon>
        <taxon>Halalkalicoccus</taxon>
    </lineage>
</organism>
<reference evidence="3 4" key="1">
    <citation type="journal article" date="2019" name="Int. J. Syst. Evol. Microbiol.">
        <title>The Global Catalogue of Microorganisms (GCM) 10K type strain sequencing project: providing services to taxonomists for standard genome sequencing and annotation.</title>
        <authorList>
            <consortium name="The Broad Institute Genomics Platform"/>
            <consortium name="The Broad Institute Genome Sequencing Center for Infectious Disease"/>
            <person name="Wu L."/>
            <person name="Ma J."/>
        </authorList>
    </citation>
    <scope>NUCLEOTIDE SEQUENCE [LARGE SCALE GENOMIC DNA]</scope>
    <source>
        <strain evidence="3 4">CGMCC 1.3240</strain>
    </source>
</reference>
<evidence type="ECO:0000259" key="2">
    <source>
        <dbReference type="Pfam" id="PF00884"/>
    </source>
</evidence>
<dbReference type="SUPFAM" id="SSF53649">
    <property type="entry name" value="Alkaline phosphatase-like"/>
    <property type="match status" value="1"/>
</dbReference>
<proteinExistence type="predicted"/>
<gene>
    <name evidence="3" type="ORF">ACFQGH_11005</name>
</gene>
<dbReference type="InterPro" id="IPR000917">
    <property type="entry name" value="Sulfatase_N"/>
</dbReference>
<evidence type="ECO:0000313" key="4">
    <source>
        <dbReference type="Proteomes" id="UP001596312"/>
    </source>
</evidence>
<evidence type="ECO:0000256" key="1">
    <source>
        <dbReference type="SAM" id="MobiDB-lite"/>
    </source>
</evidence>
<dbReference type="Gene3D" id="3.40.720.10">
    <property type="entry name" value="Alkaline Phosphatase, subunit A"/>
    <property type="match status" value="1"/>
</dbReference>
<feature type="region of interest" description="Disordered" evidence="1">
    <location>
        <begin position="304"/>
        <end position="323"/>
    </location>
</feature>
<dbReference type="RefSeq" id="WP_340604249.1">
    <property type="nucleotide sequence ID" value="NZ_JBBMXV010000003.1"/>
</dbReference>
<dbReference type="InterPro" id="IPR017850">
    <property type="entry name" value="Alkaline_phosphatase_core_sf"/>
</dbReference>
<dbReference type="Pfam" id="PF00884">
    <property type="entry name" value="Sulfatase"/>
    <property type="match status" value="1"/>
</dbReference>
<feature type="compositionally biased region" description="Acidic residues" evidence="1">
    <location>
        <begin position="310"/>
        <end position="323"/>
    </location>
</feature>
<dbReference type="EMBL" id="JBHSXQ010000003">
    <property type="protein sequence ID" value="MFC6905722.1"/>
    <property type="molecule type" value="Genomic_DNA"/>
</dbReference>
<evidence type="ECO:0000313" key="3">
    <source>
        <dbReference type="EMBL" id="MFC6905722.1"/>
    </source>
</evidence>
<accession>A0ABD5V848</accession>
<protein>
    <submittedName>
        <fullName evidence="3">Sulfatase-like hydrolase/transferase</fullName>
    </submittedName>
</protein>
<feature type="domain" description="Sulfatase N-terminal" evidence="2">
    <location>
        <begin position="141"/>
        <end position="333"/>
    </location>
</feature>
<comment type="caution">
    <text evidence="3">The sequence shown here is derived from an EMBL/GenBank/DDBJ whole genome shotgun (WGS) entry which is preliminary data.</text>
</comment>
<name>A0ABD5V848_9EURY</name>
<dbReference type="AlphaFoldDB" id="A0ABD5V848"/>
<dbReference type="Proteomes" id="UP001596312">
    <property type="component" value="Unassembled WGS sequence"/>
</dbReference>
<keyword evidence="4" id="KW-1185">Reference proteome</keyword>